<feature type="compositionally biased region" description="Pro residues" evidence="1">
    <location>
        <begin position="77"/>
        <end position="90"/>
    </location>
</feature>
<accession>A0ABQ9VU47</accession>
<evidence type="ECO:0000313" key="2">
    <source>
        <dbReference type="EMBL" id="KAK2112908.1"/>
    </source>
</evidence>
<feature type="compositionally biased region" description="Basic and acidic residues" evidence="1">
    <location>
        <begin position="120"/>
        <end position="132"/>
    </location>
</feature>
<sequence length="141" mass="13800">MAPEEGASRGLPQSPTVGSLQGVPDNGTPKSLPHPGPAPHPGVPPPGPRPSGAPRHAAFVSACQSGLPGGSALRPLFPLPRAPSSLPLPPTISRLTPFPAGGPGPSQCGAAGAAAADAGSGRDPELRRRETGDDGGALPDD</sequence>
<dbReference type="Proteomes" id="UP001266305">
    <property type="component" value="Unassembled WGS sequence"/>
</dbReference>
<gene>
    <name evidence="2" type="ORF">P7K49_007174</name>
</gene>
<dbReference type="EMBL" id="JASSZA010000004">
    <property type="protein sequence ID" value="KAK2112908.1"/>
    <property type="molecule type" value="Genomic_DNA"/>
</dbReference>
<name>A0ABQ9VU47_SAGOE</name>
<keyword evidence="3" id="KW-1185">Reference proteome</keyword>
<reference evidence="2 3" key="1">
    <citation type="submission" date="2023-05" db="EMBL/GenBank/DDBJ databases">
        <title>B98-5 Cell Line De Novo Hybrid Assembly: An Optical Mapping Approach.</title>
        <authorList>
            <person name="Kananen K."/>
            <person name="Auerbach J.A."/>
            <person name="Kautto E."/>
            <person name="Blachly J.S."/>
        </authorList>
    </citation>
    <scope>NUCLEOTIDE SEQUENCE [LARGE SCALE GENOMIC DNA]</scope>
    <source>
        <strain evidence="2">B95-8</strain>
        <tissue evidence="2">Cell line</tissue>
    </source>
</reference>
<feature type="non-terminal residue" evidence="2">
    <location>
        <position position="141"/>
    </location>
</feature>
<feature type="compositionally biased region" description="Pro residues" evidence="1">
    <location>
        <begin position="32"/>
        <end position="51"/>
    </location>
</feature>
<protein>
    <submittedName>
        <fullName evidence="2">Uncharacterized protein</fullName>
    </submittedName>
</protein>
<organism evidence="2 3">
    <name type="scientific">Saguinus oedipus</name>
    <name type="common">Cotton-top tamarin</name>
    <name type="synonym">Oedipomidas oedipus</name>
    <dbReference type="NCBI Taxonomy" id="9490"/>
    <lineage>
        <taxon>Eukaryota</taxon>
        <taxon>Metazoa</taxon>
        <taxon>Chordata</taxon>
        <taxon>Craniata</taxon>
        <taxon>Vertebrata</taxon>
        <taxon>Euteleostomi</taxon>
        <taxon>Mammalia</taxon>
        <taxon>Eutheria</taxon>
        <taxon>Euarchontoglires</taxon>
        <taxon>Primates</taxon>
        <taxon>Haplorrhini</taxon>
        <taxon>Platyrrhini</taxon>
        <taxon>Cebidae</taxon>
        <taxon>Callitrichinae</taxon>
        <taxon>Saguinus</taxon>
    </lineage>
</organism>
<comment type="caution">
    <text evidence="2">The sequence shown here is derived from an EMBL/GenBank/DDBJ whole genome shotgun (WGS) entry which is preliminary data.</text>
</comment>
<evidence type="ECO:0000256" key="1">
    <source>
        <dbReference type="SAM" id="MobiDB-lite"/>
    </source>
</evidence>
<feature type="compositionally biased region" description="Low complexity" evidence="1">
    <location>
        <begin position="105"/>
        <end position="119"/>
    </location>
</feature>
<proteinExistence type="predicted"/>
<evidence type="ECO:0000313" key="3">
    <source>
        <dbReference type="Proteomes" id="UP001266305"/>
    </source>
</evidence>
<feature type="region of interest" description="Disordered" evidence="1">
    <location>
        <begin position="1"/>
        <end position="141"/>
    </location>
</feature>